<keyword evidence="1" id="KW-1133">Transmembrane helix</keyword>
<dbReference type="HOGENOM" id="CLU_1138294_0_0_1"/>
<dbReference type="KEGG" id="nce:NCER_100078"/>
<keyword evidence="1" id="KW-0812">Transmembrane</keyword>
<sequence>MFYKLYIVYCIFVLLIILIIFKVLKGQGQKQNTESEILTTSSEKNEKMIDSVEVHSLYKNLVEKYSQLKSINVEDFVLIIYSLRYIAFIPEEGFISFFESVSCDSFGSENEVKRGPEKIQRELDYYIRTVKCFLIYAEYIKNVFFSGYKSSFSYFDQHLIFLFKYEIHKYKIFCNEDFIKSFYTFHGYLNVLPELAQIFPEDKEMQKILEKKYITNLKDCKCSTFEYVFLLMWNNTLAYVKSSN</sequence>
<dbReference type="InParanoid" id="C4V6N9"/>
<evidence type="ECO:0000256" key="1">
    <source>
        <dbReference type="SAM" id="Phobius"/>
    </source>
</evidence>
<evidence type="ECO:0000313" key="2">
    <source>
        <dbReference type="EMBL" id="EEQ83144.1"/>
    </source>
</evidence>
<evidence type="ECO:0000313" key="3">
    <source>
        <dbReference type="Proteomes" id="UP000009082"/>
    </source>
</evidence>
<gene>
    <name evidence="2" type="ORF">NCER_100078</name>
</gene>
<feature type="transmembrane region" description="Helical" evidence="1">
    <location>
        <begin position="6"/>
        <end position="24"/>
    </location>
</feature>
<organism evidence="3">
    <name type="scientific">Vairimorpha ceranae (strain BRL01)</name>
    <name type="common">Microsporidian parasite</name>
    <name type="synonym">Nosema ceranae</name>
    <dbReference type="NCBI Taxonomy" id="578460"/>
    <lineage>
        <taxon>Eukaryota</taxon>
        <taxon>Fungi</taxon>
        <taxon>Fungi incertae sedis</taxon>
        <taxon>Microsporidia</taxon>
        <taxon>Nosematidae</taxon>
        <taxon>Vairimorpha</taxon>
    </lineage>
</organism>
<protein>
    <submittedName>
        <fullName evidence="2">Uncharacterized protein</fullName>
    </submittedName>
</protein>
<proteinExistence type="predicted"/>
<dbReference type="VEuPathDB" id="MicrosporidiaDB:NCER_100078"/>
<dbReference type="EMBL" id="ACOL01000002">
    <property type="protein sequence ID" value="EEQ83144.1"/>
    <property type="molecule type" value="Genomic_DNA"/>
</dbReference>
<dbReference type="Proteomes" id="UP000009082">
    <property type="component" value="Unassembled WGS sequence"/>
</dbReference>
<accession>C4V6N9</accession>
<keyword evidence="1" id="KW-0472">Membrane</keyword>
<dbReference type="AlphaFoldDB" id="C4V6N9"/>
<name>C4V6N9_VAIC1</name>
<reference evidence="3" key="1">
    <citation type="journal article" date="2009" name="PLoS Pathog.">
        <title>Genomic analyses of the microsporidian Nosema ceranae, an emergent pathogen of honey bees.</title>
        <authorList>
            <person name="Cornman R.S."/>
            <person name="Chen Y.P."/>
            <person name="Schatz M.C."/>
            <person name="Street C."/>
            <person name="Zhao Y."/>
            <person name="Desany B."/>
            <person name="Egholm M."/>
            <person name="Hutchison S."/>
            <person name="Pettis J.S."/>
            <person name="Lipkin W.I."/>
            <person name="Evans J.D."/>
        </authorList>
    </citation>
    <scope>NUCLEOTIDE SEQUENCE [LARGE SCALE GENOMIC DNA]</scope>
    <source>
        <strain evidence="3">BRL01</strain>
    </source>
</reference>